<keyword evidence="2" id="KW-0378">Hydrolase</keyword>
<dbReference type="EMBL" id="RRZD01000005">
    <property type="protein sequence ID" value="MBE0399767.1"/>
    <property type="molecule type" value="Genomic_DNA"/>
</dbReference>
<sequence length="436" mass="48127">MLNITWVQLTPINRSCRNALQERAIERRKRWCVLGVLPICLLLSNGVIGAEYRHAEEPIGDVEDVYSGHLTPDMAVNTFRNIDRLFPSRTIAAGESPRPLPTSDASLEGLSVESDDKTYDLYDYLALNSVAGLLVMKDGDVVYETYQRGNDENTRWMSMSVAKSISSTLAGMAIKDGLIESLDAQVVDYVPALEGSAYDGVSLRDILMMSSGVAWNETYTDVSSDRRELLRAQIAQTPGGAMEVMSELPRAAEPGTINNYSTGETQILAEFIRGAIDRPLAEYLSEKLWQPYGMQSDATWWLESPDGVEIGGSGIGATLRDYARFGQFILDDGVIDGESLLPEGWVEEASTPKTLEGGDDLDYGYMWWTGWTPQSREDQAFSAVGIQGQYVYINPAHNIVIAQNAAEPKPVGKEVVDPMVFFDAIVEHLDDQQETP</sequence>
<evidence type="ECO:0000313" key="3">
    <source>
        <dbReference type="Proteomes" id="UP001645039"/>
    </source>
</evidence>
<dbReference type="Pfam" id="PF00144">
    <property type="entry name" value="Beta-lactamase"/>
    <property type="match status" value="1"/>
</dbReference>
<dbReference type="RefSeq" id="WP_096282144.1">
    <property type="nucleotide sequence ID" value="NZ_CBCSBM010000002.1"/>
</dbReference>
<dbReference type="Gene3D" id="3.40.710.10">
    <property type="entry name" value="DD-peptidase/beta-lactamase superfamily"/>
    <property type="match status" value="1"/>
</dbReference>
<name>A0ABR9EZW5_9GAMM</name>
<dbReference type="PANTHER" id="PTHR43283:SF14">
    <property type="entry name" value="BLL8153 PROTEIN"/>
    <property type="match status" value="1"/>
</dbReference>
<reference evidence="2 3" key="1">
    <citation type="submission" date="2020-07" db="EMBL/GenBank/DDBJ databases">
        <title>Halophilic bacteria isolated from french cheeses.</title>
        <authorList>
            <person name="Kothe C.I."/>
            <person name="Farah-Kraiem B."/>
            <person name="Renault P."/>
            <person name="Dridi B."/>
        </authorList>
    </citation>
    <scope>NUCLEOTIDE SEQUENCE [LARGE SCALE GENOMIC DNA]</scope>
    <source>
        <strain evidence="2 3">FME1</strain>
    </source>
</reference>
<protein>
    <submittedName>
        <fullName evidence="2">Serine hydrolase</fullName>
    </submittedName>
</protein>
<gene>
    <name evidence="2" type="ORF">EI168_06530</name>
</gene>
<accession>A0ABR9EZW5</accession>
<evidence type="ECO:0000259" key="1">
    <source>
        <dbReference type="Pfam" id="PF00144"/>
    </source>
</evidence>
<organism evidence="2 3">
    <name type="scientific">Halomonas casei</name>
    <dbReference type="NCBI Taxonomy" id="2742613"/>
    <lineage>
        <taxon>Bacteria</taxon>
        <taxon>Pseudomonadati</taxon>
        <taxon>Pseudomonadota</taxon>
        <taxon>Gammaproteobacteria</taxon>
        <taxon>Oceanospirillales</taxon>
        <taxon>Halomonadaceae</taxon>
        <taxon>Halomonas</taxon>
    </lineage>
</organism>
<dbReference type="GO" id="GO:0016787">
    <property type="term" value="F:hydrolase activity"/>
    <property type="evidence" value="ECO:0007669"/>
    <property type="project" value="UniProtKB-KW"/>
</dbReference>
<keyword evidence="3" id="KW-1185">Reference proteome</keyword>
<feature type="domain" description="Beta-lactamase-related" evidence="1">
    <location>
        <begin position="132"/>
        <end position="403"/>
    </location>
</feature>
<dbReference type="InterPro" id="IPR001466">
    <property type="entry name" value="Beta-lactam-related"/>
</dbReference>
<evidence type="ECO:0000313" key="2">
    <source>
        <dbReference type="EMBL" id="MBE0399767.1"/>
    </source>
</evidence>
<comment type="caution">
    <text evidence="2">The sequence shown here is derived from an EMBL/GenBank/DDBJ whole genome shotgun (WGS) entry which is preliminary data.</text>
</comment>
<dbReference type="PANTHER" id="PTHR43283">
    <property type="entry name" value="BETA-LACTAMASE-RELATED"/>
    <property type="match status" value="1"/>
</dbReference>
<dbReference type="InterPro" id="IPR050789">
    <property type="entry name" value="Diverse_Enzym_Activities"/>
</dbReference>
<dbReference type="InterPro" id="IPR012338">
    <property type="entry name" value="Beta-lactam/transpept-like"/>
</dbReference>
<dbReference type="SUPFAM" id="SSF56601">
    <property type="entry name" value="beta-lactamase/transpeptidase-like"/>
    <property type="match status" value="1"/>
</dbReference>
<proteinExistence type="predicted"/>
<dbReference type="Proteomes" id="UP001645039">
    <property type="component" value="Unassembled WGS sequence"/>
</dbReference>